<reference evidence="2" key="2">
    <citation type="submission" date="2015-01" db="EMBL/GenBank/DDBJ databases">
        <title>Evolutionary Origins and Diversification of the Mycorrhizal Mutualists.</title>
        <authorList>
            <consortium name="DOE Joint Genome Institute"/>
            <consortium name="Mycorrhizal Genomics Consortium"/>
            <person name="Kohler A."/>
            <person name="Kuo A."/>
            <person name="Nagy L.G."/>
            <person name="Floudas D."/>
            <person name="Copeland A."/>
            <person name="Barry K.W."/>
            <person name="Cichocki N."/>
            <person name="Veneault-Fourrey C."/>
            <person name="LaButti K."/>
            <person name="Lindquist E.A."/>
            <person name="Lipzen A."/>
            <person name="Lundell T."/>
            <person name="Morin E."/>
            <person name="Murat C."/>
            <person name="Riley R."/>
            <person name="Ohm R."/>
            <person name="Sun H."/>
            <person name="Tunlid A."/>
            <person name="Henrissat B."/>
            <person name="Grigoriev I.V."/>
            <person name="Hibbett D.S."/>
            <person name="Martin F."/>
        </authorList>
    </citation>
    <scope>NUCLEOTIDE SEQUENCE [LARGE SCALE GENOMIC DNA]</scope>
    <source>
        <strain evidence="2">Marx 270</strain>
    </source>
</reference>
<dbReference type="EMBL" id="KN832161">
    <property type="protein sequence ID" value="KIN93506.1"/>
    <property type="molecule type" value="Genomic_DNA"/>
</dbReference>
<sequence>MYCAHCTLNCCQRYPRINRATIHRQIIGVDSGIWPGHLHRQPILPYPKLVIPIPIVTIHSSECWSCLFSHPGGYMRNSMAWSKPGTTYMASAVTSARTLPYKPTRTRKFGSMANLQSSMCLVPGGEAELQVSRL</sequence>
<reference evidence="1 2" key="1">
    <citation type="submission" date="2014-04" db="EMBL/GenBank/DDBJ databases">
        <authorList>
            <consortium name="DOE Joint Genome Institute"/>
            <person name="Kuo A."/>
            <person name="Kohler A."/>
            <person name="Costa M.D."/>
            <person name="Nagy L.G."/>
            <person name="Floudas D."/>
            <person name="Copeland A."/>
            <person name="Barry K.W."/>
            <person name="Cichocki N."/>
            <person name="Veneault-Fourrey C."/>
            <person name="LaButti K."/>
            <person name="Lindquist E.A."/>
            <person name="Lipzen A."/>
            <person name="Lundell T."/>
            <person name="Morin E."/>
            <person name="Murat C."/>
            <person name="Sun H."/>
            <person name="Tunlid A."/>
            <person name="Henrissat B."/>
            <person name="Grigoriev I.V."/>
            <person name="Hibbett D.S."/>
            <person name="Martin F."/>
            <person name="Nordberg H.P."/>
            <person name="Cantor M.N."/>
            <person name="Hua S.X."/>
        </authorList>
    </citation>
    <scope>NUCLEOTIDE SEQUENCE [LARGE SCALE GENOMIC DNA]</scope>
    <source>
        <strain evidence="1 2">Marx 270</strain>
    </source>
</reference>
<dbReference type="InParanoid" id="A0A0C3J732"/>
<evidence type="ECO:0000313" key="2">
    <source>
        <dbReference type="Proteomes" id="UP000054217"/>
    </source>
</evidence>
<keyword evidence="2" id="KW-1185">Reference proteome</keyword>
<accession>A0A0C3J732</accession>
<gene>
    <name evidence="1" type="ORF">M404DRAFT_502048</name>
</gene>
<name>A0A0C3J732_PISTI</name>
<protein>
    <submittedName>
        <fullName evidence="1">Uncharacterized protein</fullName>
    </submittedName>
</protein>
<dbReference type="AlphaFoldDB" id="A0A0C3J732"/>
<evidence type="ECO:0000313" key="1">
    <source>
        <dbReference type="EMBL" id="KIN93506.1"/>
    </source>
</evidence>
<dbReference type="Proteomes" id="UP000054217">
    <property type="component" value="Unassembled WGS sequence"/>
</dbReference>
<dbReference type="HOGENOM" id="CLU_1897048_0_0_1"/>
<proteinExistence type="predicted"/>
<organism evidence="1 2">
    <name type="scientific">Pisolithus tinctorius Marx 270</name>
    <dbReference type="NCBI Taxonomy" id="870435"/>
    <lineage>
        <taxon>Eukaryota</taxon>
        <taxon>Fungi</taxon>
        <taxon>Dikarya</taxon>
        <taxon>Basidiomycota</taxon>
        <taxon>Agaricomycotina</taxon>
        <taxon>Agaricomycetes</taxon>
        <taxon>Agaricomycetidae</taxon>
        <taxon>Boletales</taxon>
        <taxon>Sclerodermatineae</taxon>
        <taxon>Pisolithaceae</taxon>
        <taxon>Pisolithus</taxon>
    </lineage>
</organism>